<dbReference type="GO" id="GO:0016829">
    <property type="term" value="F:lyase activity"/>
    <property type="evidence" value="ECO:0007669"/>
    <property type="project" value="UniProtKB-KW"/>
</dbReference>
<reference evidence="3 5" key="3">
    <citation type="submission" date="2019-03" db="EMBL/GenBank/DDBJ databases">
        <authorList>
            <consortium name="Pathogen Informatics"/>
        </authorList>
    </citation>
    <scope>NUCLEOTIDE SEQUENCE [LARGE SCALE GENOMIC DNA]</scope>
    <source>
        <strain evidence="3 5">NCTC12282</strain>
    </source>
</reference>
<dbReference type="EMBL" id="PDDX01000001">
    <property type="protein sequence ID" value="PHI30470.1"/>
    <property type="molecule type" value="Genomic_DNA"/>
</dbReference>
<dbReference type="RefSeq" id="WP_029092675.1">
    <property type="nucleotide sequence ID" value="NZ_BRLG01000001.1"/>
</dbReference>
<dbReference type="CDD" id="cd07247">
    <property type="entry name" value="SgaA_N_like"/>
    <property type="match status" value="1"/>
</dbReference>
<evidence type="ECO:0000313" key="5">
    <source>
        <dbReference type="Proteomes" id="UP000373449"/>
    </source>
</evidence>
<name>A0A2C6C296_9GAMM</name>
<dbReference type="Proteomes" id="UP000224974">
    <property type="component" value="Unassembled WGS sequence"/>
</dbReference>
<proteinExistence type="predicted"/>
<keyword evidence="4" id="KW-1185">Reference proteome</keyword>
<evidence type="ECO:0000259" key="1">
    <source>
        <dbReference type="PROSITE" id="PS51819"/>
    </source>
</evidence>
<dbReference type="STRING" id="1111728.GCA_000427805_00015"/>
<sequence length="123" mass="13445">MKANIGCWFEIYVADMPRAKKFYEAVFNTKLEKLEAEGMEYLMFPYQDGVEGASGALVKMDCVTPGAGGTLIYLSCDDCAVEESRIVPNGGTILRAKFAIGEYGFASIVKDSEDNVIGLHSQK</sequence>
<dbReference type="EMBL" id="CAADJA010000002">
    <property type="protein sequence ID" value="VFS49687.1"/>
    <property type="molecule type" value="Genomic_DNA"/>
</dbReference>
<dbReference type="AlphaFoldDB" id="A0A2C6C296"/>
<dbReference type="InterPro" id="IPR004360">
    <property type="entry name" value="Glyas_Fos-R_dOase_dom"/>
</dbReference>
<keyword evidence="3" id="KW-0456">Lyase</keyword>
<feature type="domain" description="VOC" evidence="1">
    <location>
        <begin position="5"/>
        <end position="122"/>
    </location>
</feature>
<organism evidence="2 4">
    <name type="scientific">Budvicia aquatica</name>
    <dbReference type="NCBI Taxonomy" id="82979"/>
    <lineage>
        <taxon>Bacteria</taxon>
        <taxon>Pseudomonadati</taxon>
        <taxon>Pseudomonadota</taxon>
        <taxon>Gammaproteobacteria</taxon>
        <taxon>Enterobacterales</taxon>
        <taxon>Budviciaceae</taxon>
        <taxon>Budvicia</taxon>
    </lineage>
</organism>
<dbReference type="PANTHER" id="PTHR33993:SF2">
    <property type="entry name" value="VOC DOMAIN-CONTAINING PROTEIN"/>
    <property type="match status" value="1"/>
</dbReference>
<reference evidence="4" key="1">
    <citation type="submission" date="2017-09" db="EMBL/GenBank/DDBJ databases">
        <title>FDA dAtabase for Regulatory Grade micrObial Sequences (FDA-ARGOS): Supporting development and validation of Infectious Disease Dx tests.</title>
        <authorList>
            <person name="Minogue T."/>
            <person name="Wolcott M."/>
            <person name="Wasieloski L."/>
            <person name="Aguilar W."/>
            <person name="Moore D."/>
            <person name="Tallon L."/>
            <person name="Sadzewicz L."/>
            <person name="Ott S."/>
            <person name="Zhao X."/>
            <person name="Nagaraj S."/>
            <person name="Vavikolanu K."/>
            <person name="Aluvathingal J."/>
            <person name="Nadendla S."/>
            <person name="Sichtig H."/>
        </authorList>
    </citation>
    <scope>NUCLEOTIDE SEQUENCE [LARGE SCALE GENOMIC DNA]</scope>
    <source>
        <strain evidence="4">FDAARGOS_387</strain>
    </source>
</reference>
<dbReference type="SUPFAM" id="SSF54593">
    <property type="entry name" value="Glyoxalase/Bleomycin resistance protein/Dihydroxybiphenyl dioxygenase"/>
    <property type="match status" value="1"/>
</dbReference>
<dbReference type="InterPro" id="IPR037523">
    <property type="entry name" value="VOC_core"/>
</dbReference>
<evidence type="ECO:0000313" key="4">
    <source>
        <dbReference type="Proteomes" id="UP000224974"/>
    </source>
</evidence>
<dbReference type="PROSITE" id="PS51819">
    <property type="entry name" value="VOC"/>
    <property type="match status" value="1"/>
</dbReference>
<evidence type="ECO:0000313" key="3">
    <source>
        <dbReference type="EMBL" id="VFS49687.1"/>
    </source>
</evidence>
<dbReference type="Proteomes" id="UP000373449">
    <property type="component" value="Unassembled WGS sequence"/>
</dbReference>
<evidence type="ECO:0000313" key="2">
    <source>
        <dbReference type="EMBL" id="PHI30470.1"/>
    </source>
</evidence>
<dbReference type="OrthoDB" id="8776491at2"/>
<dbReference type="InterPro" id="IPR029068">
    <property type="entry name" value="Glyas_Bleomycin-R_OHBP_Dase"/>
</dbReference>
<dbReference type="Gene3D" id="3.10.180.10">
    <property type="entry name" value="2,3-Dihydroxybiphenyl 1,2-Dioxygenase, domain 1"/>
    <property type="match status" value="1"/>
</dbReference>
<dbReference type="InterPro" id="IPR052164">
    <property type="entry name" value="Anthracycline_SecMetBiosynth"/>
</dbReference>
<dbReference type="Pfam" id="PF00903">
    <property type="entry name" value="Glyoxalase"/>
    <property type="match status" value="1"/>
</dbReference>
<dbReference type="PANTHER" id="PTHR33993">
    <property type="entry name" value="GLYOXALASE-RELATED"/>
    <property type="match status" value="1"/>
</dbReference>
<gene>
    <name evidence="2" type="ORF">CRN84_14545</name>
    <name evidence="3" type="ORF">NCTC12282_04120</name>
</gene>
<accession>A0A2C6C296</accession>
<reference evidence="2" key="2">
    <citation type="submission" date="2017-09" db="EMBL/GenBank/DDBJ databases">
        <title>FDA dAtabase for Regulatory Grade micrObial Sequences (FDA-ARGOS): Supporting development and validation of Infectious Disease Dx tests.</title>
        <authorList>
            <person name="Minogue T."/>
            <person name="Wolcott M."/>
            <person name="Wasieloski L."/>
            <person name="Aguilar W."/>
            <person name="Moore D."/>
            <person name="Tallon L.J."/>
            <person name="Sadzewicz L."/>
            <person name="Ott S."/>
            <person name="Zhao X."/>
            <person name="Nagaraj S."/>
            <person name="Vavikolanu K."/>
            <person name="Aluvathingal J."/>
            <person name="Nadendla S."/>
            <person name="Sichtig H."/>
        </authorList>
    </citation>
    <scope>NUCLEOTIDE SEQUENCE</scope>
    <source>
        <strain evidence="2">FDAARGOS_387</strain>
    </source>
</reference>
<protein>
    <submittedName>
        <fullName evidence="3">Predicted enzyme related to lactoylglutathione lyase</fullName>
    </submittedName>
    <submittedName>
        <fullName evidence="2">VOC family protein</fullName>
    </submittedName>
</protein>